<evidence type="ECO:0000313" key="6">
    <source>
        <dbReference type="EMBL" id="PPB49024.1"/>
    </source>
</evidence>
<sequence>MAITLADLLSDPALGLVGEGRSEPPAQPIQWVAVTELEDPRPFLNGAEVVLTTGVRLKTGAAQRAFVRRAHDAGALAIGFGVGLTHRRIPAALLAEADAVGLPAFRVPYEVPFIAIGKTVADALSADHYAGLEDLLEGHAVLASALLGAGGLSALLGELARMLGSDVALFQYGACIARASRPGPPAPAPRTAPTASSLPASTLPASAPTGDAPAGGALPTSALPASAPTGDAPTVDTPTGDAGPVSWHRLPVATGLKDRCTLAIAEPYGRSAVVDYAQSLISVELTNRARNRTGARTAAGQLLEDVVRGTLSGAEAAVRLASSGIDTTLRHSVLIVDVASGQRRALRTLPLPDGWDDGATGLVDDRLVLVLPAGATPDPAGLSRYLHGAGLTARIGVGGTYAQPNGLRWSYFEAREALQRGQPLNVADRLSLTSLLMASADVPLADLAAETLRPLEAFDDSHGAGLLTTLQRYLDLDGSVAAVAAALDLHRNTIRYRLQQVVTLTGYDPAVTADRVHLYLALRVRALG</sequence>
<dbReference type="EMBL" id="PRKW01000004">
    <property type="protein sequence ID" value="PPB49024.1"/>
    <property type="molecule type" value="Genomic_DNA"/>
</dbReference>
<protein>
    <submittedName>
        <fullName evidence="6">PucR family transcriptional regulator</fullName>
    </submittedName>
</protein>
<feature type="domain" description="PucR C-terminal helix-turn-helix" evidence="4">
    <location>
        <begin position="466"/>
        <end position="524"/>
    </location>
</feature>
<feature type="region of interest" description="Disordered" evidence="2">
    <location>
        <begin position="181"/>
        <end position="246"/>
    </location>
</feature>
<feature type="compositionally biased region" description="Low complexity" evidence="2">
    <location>
        <begin position="191"/>
        <end position="230"/>
    </location>
</feature>
<dbReference type="InterPro" id="IPR025736">
    <property type="entry name" value="PucR_C-HTH_dom"/>
</dbReference>
<accession>A0A2S5IWW6</accession>
<reference evidence="6 7" key="1">
    <citation type="journal article" date="2014" name="Int. J. Syst. Evol. Microbiol.">
        <title>Arthrobacter pityocampae sp. nov., isolated from Thaumetopoea pityocampa (Lep., Thaumetopoeidae).</title>
        <authorList>
            <person name="Ince I.A."/>
            <person name="Demirbag Z."/>
            <person name="Kati H."/>
        </authorList>
    </citation>
    <scope>NUCLEOTIDE SEQUENCE [LARGE SCALE GENOMIC DNA]</scope>
    <source>
        <strain evidence="6 7">Tp2</strain>
    </source>
</reference>
<feature type="domain" description="Purine catabolism PurC-like" evidence="3">
    <location>
        <begin position="26"/>
        <end position="124"/>
    </location>
</feature>
<evidence type="ECO:0000259" key="5">
    <source>
        <dbReference type="Pfam" id="PF17853"/>
    </source>
</evidence>
<evidence type="ECO:0000259" key="4">
    <source>
        <dbReference type="Pfam" id="PF13556"/>
    </source>
</evidence>
<dbReference type="Proteomes" id="UP000239297">
    <property type="component" value="Unassembled WGS sequence"/>
</dbReference>
<dbReference type="AlphaFoldDB" id="A0A2S5IWW6"/>
<evidence type="ECO:0000256" key="2">
    <source>
        <dbReference type="SAM" id="MobiDB-lite"/>
    </source>
</evidence>
<dbReference type="InterPro" id="IPR041522">
    <property type="entry name" value="CdaR_GGDEF"/>
</dbReference>
<dbReference type="PANTHER" id="PTHR33744:SF7">
    <property type="entry name" value="PUCR FAMILY TRANSCRIPTIONAL REGULATOR"/>
    <property type="match status" value="1"/>
</dbReference>
<dbReference type="Pfam" id="PF17853">
    <property type="entry name" value="GGDEF_2"/>
    <property type="match status" value="1"/>
</dbReference>
<dbReference type="OrthoDB" id="8450798at2"/>
<evidence type="ECO:0000259" key="3">
    <source>
        <dbReference type="Pfam" id="PF07905"/>
    </source>
</evidence>
<organism evidence="6 7">
    <name type="scientific">Arthrobacter pityocampae</name>
    <dbReference type="NCBI Taxonomy" id="547334"/>
    <lineage>
        <taxon>Bacteria</taxon>
        <taxon>Bacillati</taxon>
        <taxon>Actinomycetota</taxon>
        <taxon>Actinomycetes</taxon>
        <taxon>Micrococcales</taxon>
        <taxon>Micrococcaceae</taxon>
        <taxon>Arthrobacter</taxon>
    </lineage>
</organism>
<comment type="similarity">
    <text evidence="1">Belongs to the CdaR family.</text>
</comment>
<dbReference type="Pfam" id="PF13556">
    <property type="entry name" value="HTH_30"/>
    <property type="match status" value="1"/>
</dbReference>
<evidence type="ECO:0000313" key="7">
    <source>
        <dbReference type="Proteomes" id="UP000239297"/>
    </source>
</evidence>
<dbReference type="Pfam" id="PF07905">
    <property type="entry name" value="PucR"/>
    <property type="match status" value="1"/>
</dbReference>
<dbReference type="InterPro" id="IPR051448">
    <property type="entry name" value="CdaR-like_regulators"/>
</dbReference>
<feature type="domain" description="CdaR GGDEF-like" evidence="5">
    <location>
        <begin position="310"/>
        <end position="419"/>
    </location>
</feature>
<proteinExistence type="inferred from homology"/>
<name>A0A2S5IWW6_9MICC</name>
<dbReference type="Gene3D" id="1.10.10.2840">
    <property type="entry name" value="PucR C-terminal helix-turn-helix domain"/>
    <property type="match status" value="1"/>
</dbReference>
<dbReference type="InterPro" id="IPR012914">
    <property type="entry name" value="PucR_dom"/>
</dbReference>
<dbReference type="PANTHER" id="PTHR33744">
    <property type="entry name" value="CARBOHYDRATE DIACID REGULATOR"/>
    <property type="match status" value="1"/>
</dbReference>
<dbReference type="RefSeq" id="WP_104121464.1">
    <property type="nucleotide sequence ID" value="NZ_PRKW01000004.1"/>
</dbReference>
<dbReference type="InterPro" id="IPR042070">
    <property type="entry name" value="PucR_C-HTH_sf"/>
</dbReference>
<comment type="caution">
    <text evidence="6">The sequence shown here is derived from an EMBL/GenBank/DDBJ whole genome shotgun (WGS) entry which is preliminary data.</text>
</comment>
<gene>
    <name evidence="6" type="ORF">C4K88_09890</name>
</gene>
<evidence type="ECO:0000256" key="1">
    <source>
        <dbReference type="ARBA" id="ARBA00006754"/>
    </source>
</evidence>
<keyword evidence="7" id="KW-1185">Reference proteome</keyword>